<accession>A0A9N8ZFV6</accession>
<proteinExistence type="predicted"/>
<protein>
    <submittedName>
        <fullName evidence="1">8781_t:CDS:1</fullName>
    </submittedName>
</protein>
<comment type="caution">
    <text evidence="1">The sequence shown here is derived from an EMBL/GenBank/DDBJ whole genome shotgun (WGS) entry which is preliminary data.</text>
</comment>
<dbReference type="AlphaFoldDB" id="A0A9N8ZFV6"/>
<dbReference type="EMBL" id="CAJVPK010000307">
    <property type="protein sequence ID" value="CAG8491823.1"/>
    <property type="molecule type" value="Genomic_DNA"/>
</dbReference>
<gene>
    <name evidence="1" type="ORF">DEBURN_LOCUS4219</name>
</gene>
<evidence type="ECO:0000313" key="1">
    <source>
        <dbReference type="EMBL" id="CAG8491823.1"/>
    </source>
</evidence>
<dbReference type="Proteomes" id="UP000789706">
    <property type="component" value="Unassembled WGS sequence"/>
</dbReference>
<organism evidence="1 2">
    <name type="scientific">Diversispora eburnea</name>
    <dbReference type="NCBI Taxonomy" id="1213867"/>
    <lineage>
        <taxon>Eukaryota</taxon>
        <taxon>Fungi</taxon>
        <taxon>Fungi incertae sedis</taxon>
        <taxon>Mucoromycota</taxon>
        <taxon>Glomeromycotina</taxon>
        <taxon>Glomeromycetes</taxon>
        <taxon>Diversisporales</taxon>
        <taxon>Diversisporaceae</taxon>
        <taxon>Diversispora</taxon>
    </lineage>
</organism>
<reference evidence="1" key="1">
    <citation type="submission" date="2021-06" db="EMBL/GenBank/DDBJ databases">
        <authorList>
            <person name="Kallberg Y."/>
            <person name="Tangrot J."/>
            <person name="Rosling A."/>
        </authorList>
    </citation>
    <scope>NUCLEOTIDE SEQUENCE</scope>
    <source>
        <strain evidence="1">AZ414A</strain>
    </source>
</reference>
<name>A0A9N8ZFV6_9GLOM</name>
<sequence>MNTNEKLQPYIRRSQLGRDQIIQQQQPAVRNGTKMAILKWIIIMEMLIKKNKRLIQQQYEHWTNDPIRQ</sequence>
<evidence type="ECO:0000313" key="2">
    <source>
        <dbReference type="Proteomes" id="UP000789706"/>
    </source>
</evidence>
<keyword evidence="2" id="KW-1185">Reference proteome</keyword>